<reference evidence="1 2" key="1">
    <citation type="journal article" date="2022" name="Genome Biol. Evol.">
        <title>The Spruce Budworm Genome: Reconstructing the Evolutionary History of Antifreeze Proteins.</title>
        <authorList>
            <person name="Beliveau C."/>
            <person name="Gagne P."/>
            <person name="Picq S."/>
            <person name="Vernygora O."/>
            <person name="Keeling C.I."/>
            <person name="Pinkney K."/>
            <person name="Doucet D."/>
            <person name="Wen F."/>
            <person name="Johnston J.S."/>
            <person name="Maaroufi H."/>
            <person name="Boyle B."/>
            <person name="Laroche J."/>
            <person name="Dewar K."/>
            <person name="Juretic N."/>
            <person name="Blackburn G."/>
            <person name="Nisole A."/>
            <person name="Brunet B."/>
            <person name="Brandao M."/>
            <person name="Lumley L."/>
            <person name="Duan J."/>
            <person name="Quan G."/>
            <person name="Lucarotti C.J."/>
            <person name="Roe A.D."/>
            <person name="Sperling F.A.H."/>
            <person name="Levesque R.C."/>
            <person name="Cusson M."/>
        </authorList>
    </citation>
    <scope>NUCLEOTIDE SEQUENCE [LARGE SCALE GENOMIC DNA]</scope>
    <source>
        <strain evidence="1">Glfc:IPQL:Cfum</strain>
    </source>
</reference>
<evidence type="ECO:0000313" key="2">
    <source>
        <dbReference type="Proteomes" id="UP001064048"/>
    </source>
</evidence>
<sequence length="174" mass="18363">MSFESDFSEDECCADYEFCSRRRSSATGLPFDPSSIEDIILKISDKFNFRVLMNSEKAKGAVLVTTGLALAGGLIGKAYGGKMGAAVGGAVGGVCGIGLVAISMRDIWKDLKPKLAEIFDLVYDYLSGLGLDDYKKAATLLSADSPDLMTLATLIMQTSSSILGKKVLSSLPGV</sequence>
<comment type="caution">
    <text evidence="1">The sequence shown here is derived from an EMBL/GenBank/DDBJ whole genome shotgun (WGS) entry which is preliminary data.</text>
</comment>
<organism evidence="1 2">
    <name type="scientific">Choristoneura fumiferana</name>
    <name type="common">Spruce budworm moth</name>
    <name type="synonym">Archips fumiferana</name>
    <dbReference type="NCBI Taxonomy" id="7141"/>
    <lineage>
        <taxon>Eukaryota</taxon>
        <taxon>Metazoa</taxon>
        <taxon>Ecdysozoa</taxon>
        <taxon>Arthropoda</taxon>
        <taxon>Hexapoda</taxon>
        <taxon>Insecta</taxon>
        <taxon>Pterygota</taxon>
        <taxon>Neoptera</taxon>
        <taxon>Endopterygota</taxon>
        <taxon>Lepidoptera</taxon>
        <taxon>Glossata</taxon>
        <taxon>Ditrysia</taxon>
        <taxon>Tortricoidea</taxon>
        <taxon>Tortricidae</taxon>
        <taxon>Tortricinae</taxon>
        <taxon>Choristoneura</taxon>
    </lineage>
</organism>
<gene>
    <name evidence="1" type="ORF">MSG28_011662</name>
</gene>
<protein>
    <submittedName>
        <fullName evidence="1">Uncharacterized protein</fullName>
    </submittedName>
</protein>
<dbReference type="Proteomes" id="UP001064048">
    <property type="component" value="Chromosome 20"/>
</dbReference>
<evidence type="ECO:0000313" key="1">
    <source>
        <dbReference type="EMBL" id="KAI8437290.1"/>
    </source>
</evidence>
<dbReference type="EMBL" id="CM046120">
    <property type="protein sequence ID" value="KAI8437290.1"/>
    <property type="molecule type" value="Genomic_DNA"/>
</dbReference>
<accession>A0ACC0KLW9</accession>
<name>A0ACC0KLW9_CHOFU</name>
<proteinExistence type="predicted"/>
<keyword evidence="2" id="KW-1185">Reference proteome</keyword>